<dbReference type="AlphaFoldDB" id="A0A2A4ELL0"/>
<gene>
    <name evidence="1" type="ORF">BWP39_22200</name>
</gene>
<proteinExistence type="predicted"/>
<reference evidence="1 2" key="1">
    <citation type="submission" date="2017-01" db="EMBL/GenBank/DDBJ databases">
        <title>Whole-Genome Shotgun Sequencing of Two beta-Proteobacterial Species in Search of the Bulgecin Biosynthetic Cluster.</title>
        <authorList>
            <person name="Horsman M.E."/>
            <person name="Marous D.R."/>
            <person name="Li R."/>
            <person name="Oliver R.A."/>
            <person name="Byun B."/>
            <person name="Emrich S.J."/>
            <person name="Boggess B."/>
            <person name="Townsend C.A."/>
            <person name="Mobashery S."/>
        </authorList>
    </citation>
    <scope>NUCLEOTIDE SEQUENCE [LARGE SCALE GENOMIC DNA]</scope>
    <source>
        <strain evidence="1 2">ATCC 31363</strain>
    </source>
</reference>
<organism evidence="1 2">
    <name type="scientific">Paraburkholderia acidicola</name>
    <dbReference type="NCBI Taxonomy" id="1912599"/>
    <lineage>
        <taxon>Bacteria</taxon>
        <taxon>Pseudomonadati</taxon>
        <taxon>Pseudomonadota</taxon>
        <taxon>Betaproteobacteria</taxon>
        <taxon>Burkholderiales</taxon>
        <taxon>Burkholderiaceae</taxon>
        <taxon>Paraburkholderia</taxon>
    </lineage>
</organism>
<sequence length="75" mass="8091">MHIAGDVFVCRRSEEVKPRSVALTESVCGRRHSARRPGTEVPDDLVLSDLAGGAARRYIRIHSGASQAVAGVRHV</sequence>
<evidence type="ECO:0000313" key="1">
    <source>
        <dbReference type="EMBL" id="PCE22393.1"/>
    </source>
</evidence>
<accession>A0A2A4ELL0</accession>
<dbReference type="Proteomes" id="UP000218022">
    <property type="component" value="Unassembled WGS sequence"/>
</dbReference>
<evidence type="ECO:0000313" key="2">
    <source>
        <dbReference type="Proteomes" id="UP000218022"/>
    </source>
</evidence>
<name>A0A2A4ELL0_9BURK</name>
<comment type="caution">
    <text evidence="1">The sequence shown here is derived from an EMBL/GenBank/DDBJ whole genome shotgun (WGS) entry which is preliminary data.</text>
</comment>
<dbReference type="EMBL" id="MTZV01000006">
    <property type="protein sequence ID" value="PCE22393.1"/>
    <property type="molecule type" value="Genomic_DNA"/>
</dbReference>
<protein>
    <submittedName>
        <fullName evidence="1">Uncharacterized protein</fullName>
    </submittedName>
</protein>